<gene>
    <name evidence="1" type="ORF">WG925_12885</name>
</gene>
<sequence length="54" mass="5576">MRSQGLDLARRGPSGGSGLVDGGLLWPARVHRELAALLRADGFSCVDDAVGADL</sequence>
<comment type="caution">
    <text evidence="1">The sequence shown here is derived from an EMBL/GenBank/DDBJ whole genome shotgun (WGS) entry which is preliminary data.</text>
</comment>
<accession>A0ABU9AFB2</accession>
<organism evidence="1 2">
    <name type="scientific">Pseudonocardia alni subsp. carboxydivorans</name>
    <dbReference type="NCBI Taxonomy" id="415010"/>
    <lineage>
        <taxon>Bacteria</taxon>
        <taxon>Bacillati</taxon>
        <taxon>Actinomycetota</taxon>
        <taxon>Actinomycetes</taxon>
        <taxon>Pseudonocardiales</taxon>
        <taxon>Pseudonocardiaceae</taxon>
        <taxon>Pseudonocardia</taxon>
    </lineage>
</organism>
<proteinExistence type="predicted"/>
<keyword evidence="2" id="KW-1185">Reference proteome</keyword>
<dbReference type="EMBL" id="JBBPIX010000005">
    <property type="protein sequence ID" value="MEK6464636.1"/>
    <property type="molecule type" value="Genomic_DNA"/>
</dbReference>
<reference evidence="1 2" key="1">
    <citation type="submission" date="2024-03" db="EMBL/GenBank/DDBJ databases">
        <title>Draft genome sequence of Pseudonocardia carboxydivorans JCM 14827.</title>
        <authorList>
            <person name="Duangmal K."/>
        </authorList>
    </citation>
    <scope>NUCLEOTIDE SEQUENCE [LARGE SCALE GENOMIC DNA]</scope>
    <source>
        <strain evidence="1 2">JCM 14827</strain>
    </source>
</reference>
<dbReference type="InterPro" id="IPR013785">
    <property type="entry name" value="Aldolase_TIM"/>
</dbReference>
<dbReference type="Gene3D" id="3.20.20.70">
    <property type="entry name" value="Aldolase class I"/>
    <property type="match status" value="1"/>
</dbReference>
<dbReference type="RefSeq" id="WP_346106107.1">
    <property type="nucleotide sequence ID" value="NZ_BAAAOD010000052.1"/>
</dbReference>
<evidence type="ECO:0000313" key="2">
    <source>
        <dbReference type="Proteomes" id="UP001367513"/>
    </source>
</evidence>
<name>A0ABU9AFB2_PSEA5</name>
<dbReference type="Proteomes" id="UP001367513">
    <property type="component" value="Unassembled WGS sequence"/>
</dbReference>
<protein>
    <submittedName>
        <fullName evidence="1">Uncharacterized protein</fullName>
    </submittedName>
</protein>
<evidence type="ECO:0000313" key="1">
    <source>
        <dbReference type="EMBL" id="MEK6464636.1"/>
    </source>
</evidence>